<keyword evidence="3 5" id="KW-1133">Transmembrane helix</keyword>
<dbReference type="RefSeq" id="WP_106588152.1">
    <property type="nucleotide sequence ID" value="NZ_PYAV01000004.1"/>
</dbReference>
<evidence type="ECO:0000256" key="4">
    <source>
        <dbReference type="ARBA" id="ARBA00023136"/>
    </source>
</evidence>
<name>A0A2P8HQX2_9BACI</name>
<reference evidence="6 7" key="1">
    <citation type="submission" date="2018-03" db="EMBL/GenBank/DDBJ databases">
        <title>Genomic Encyclopedia of Type Strains, Phase III (KMG-III): the genomes of soil and plant-associated and newly described type strains.</title>
        <authorList>
            <person name="Whitman W."/>
        </authorList>
    </citation>
    <scope>NUCLEOTIDE SEQUENCE [LARGE SCALE GENOMIC DNA]</scope>
    <source>
        <strain evidence="6 7">CGMCC 1.07653</strain>
    </source>
</reference>
<evidence type="ECO:0000256" key="5">
    <source>
        <dbReference type="SAM" id="Phobius"/>
    </source>
</evidence>
<keyword evidence="4 5" id="KW-0472">Membrane</keyword>
<protein>
    <recommendedName>
        <fullName evidence="8">Tic20 family protein</fullName>
    </recommendedName>
</protein>
<dbReference type="OrthoDB" id="9808930at2"/>
<evidence type="ECO:0000256" key="3">
    <source>
        <dbReference type="ARBA" id="ARBA00022989"/>
    </source>
</evidence>
<comment type="caution">
    <text evidence="6">The sequence shown here is derived from an EMBL/GenBank/DDBJ whole genome shotgun (WGS) entry which is preliminary data.</text>
</comment>
<dbReference type="AlphaFoldDB" id="A0A2P8HQX2"/>
<dbReference type="InterPro" id="IPR019109">
    <property type="entry name" value="MamF_MmsF"/>
</dbReference>
<evidence type="ECO:0008006" key="8">
    <source>
        <dbReference type="Google" id="ProtNLM"/>
    </source>
</evidence>
<keyword evidence="7" id="KW-1185">Reference proteome</keyword>
<proteinExistence type="predicted"/>
<accession>A0A2P8HQX2</accession>
<feature type="transmembrane region" description="Helical" evidence="5">
    <location>
        <begin position="20"/>
        <end position="40"/>
    </location>
</feature>
<evidence type="ECO:0000256" key="1">
    <source>
        <dbReference type="ARBA" id="ARBA00004141"/>
    </source>
</evidence>
<evidence type="ECO:0000313" key="6">
    <source>
        <dbReference type="EMBL" id="PSL48584.1"/>
    </source>
</evidence>
<feature type="transmembrane region" description="Helical" evidence="5">
    <location>
        <begin position="60"/>
        <end position="79"/>
    </location>
</feature>
<keyword evidence="2 5" id="KW-0812">Transmembrane</keyword>
<organism evidence="6 7">
    <name type="scientific">Salsuginibacillus halophilus</name>
    <dbReference type="NCBI Taxonomy" id="517424"/>
    <lineage>
        <taxon>Bacteria</taxon>
        <taxon>Bacillati</taxon>
        <taxon>Bacillota</taxon>
        <taxon>Bacilli</taxon>
        <taxon>Bacillales</taxon>
        <taxon>Bacillaceae</taxon>
        <taxon>Salsuginibacillus</taxon>
    </lineage>
</organism>
<dbReference type="Pfam" id="PF09685">
    <property type="entry name" value="MamF_MmsF"/>
    <property type="match status" value="1"/>
</dbReference>
<evidence type="ECO:0000256" key="2">
    <source>
        <dbReference type="ARBA" id="ARBA00022692"/>
    </source>
</evidence>
<sequence>MAEEKPQEVQPPENERTLAMLVHLLGIFTWFVGPLVLWLVKREESAFIDYHGKQALNLHISAAIYNIAAGILSIIFIGFLFMAAIGIYVLIVIILACMRAYAGEHYNIPLTIPILK</sequence>
<dbReference type="EMBL" id="PYAV01000004">
    <property type="protein sequence ID" value="PSL48584.1"/>
    <property type="molecule type" value="Genomic_DNA"/>
</dbReference>
<dbReference type="Proteomes" id="UP000242310">
    <property type="component" value="Unassembled WGS sequence"/>
</dbReference>
<evidence type="ECO:0000313" key="7">
    <source>
        <dbReference type="Proteomes" id="UP000242310"/>
    </source>
</evidence>
<gene>
    <name evidence="6" type="ORF">B0H94_104185</name>
</gene>
<comment type="subcellular location">
    <subcellularLocation>
        <location evidence="1">Membrane</location>
        <topology evidence="1">Multi-pass membrane protein</topology>
    </subcellularLocation>
</comment>
<feature type="transmembrane region" description="Helical" evidence="5">
    <location>
        <begin position="85"/>
        <end position="102"/>
    </location>
</feature>